<evidence type="ECO:0000256" key="1">
    <source>
        <dbReference type="SAM" id="Phobius"/>
    </source>
</evidence>
<keyword evidence="1" id="KW-1133">Transmembrane helix</keyword>
<accession>C6TDT6</accession>
<keyword evidence="1" id="KW-0812">Transmembrane</keyword>
<name>C6TDT6_SOYBN</name>
<keyword evidence="1" id="KW-0472">Membrane</keyword>
<dbReference type="AlphaFoldDB" id="C6TDT6"/>
<reference evidence="2" key="1">
    <citation type="submission" date="2009-08" db="EMBL/GenBank/DDBJ databases">
        <authorList>
            <person name="Cheung F."/>
            <person name="Xiao Y."/>
            <person name="Chan A."/>
            <person name="Moskal W."/>
            <person name="Town C.D."/>
        </authorList>
    </citation>
    <scope>NUCLEOTIDE SEQUENCE</scope>
</reference>
<proteinExistence type="evidence at transcript level"/>
<feature type="transmembrane region" description="Helical" evidence="1">
    <location>
        <begin position="43"/>
        <end position="64"/>
    </location>
</feature>
<dbReference type="EMBL" id="BT095752">
    <property type="protein sequence ID" value="ACU19988.1"/>
    <property type="molecule type" value="mRNA"/>
</dbReference>
<evidence type="ECO:0000313" key="2">
    <source>
        <dbReference type="EMBL" id="ACU19988.1"/>
    </source>
</evidence>
<protein>
    <submittedName>
        <fullName evidence="2">Uncharacterized protein</fullName>
    </submittedName>
</protein>
<organism evidence="2">
    <name type="scientific">Glycine max</name>
    <name type="common">Soybean</name>
    <name type="synonym">Glycine hispida</name>
    <dbReference type="NCBI Taxonomy" id="3847"/>
    <lineage>
        <taxon>Eukaryota</taxon>
        <taxon>Viridiplantae</taxon>
        <taxon>Streptophyta</taxon>
        <taxon>Embryophyta</taxon>
        <taxon>Tracheophyta</taxon>
        <taxon>Spermatophyta</taxon>
        <taxon>Magnoliopsida</taxon>
        <taxon>eudicotyledons</taxon>
        <taxon>Gunneridae</taxon>
        <taxon>Pentapetalae</taxon>
        <taxon>rosids</taxon>
        <taxon>fabids</taxon>
        <taxon>Fabales</taxon>
        <taxon>Fabaceae</taxon>
        <taxon>Papilionoideae</taxon>
        <taxon>50 kb inversion clade</taxon>
        <taxon>NPAAA clade</taxon>
        <taxon>indigoferoid/millettioid clade</taxon>
        <taxon>Phaseoleae</taxon>
        <taxon>Glycine</taxon>
        <taxon>Glycine subgen. Soja</taxon>
    </lineage>
</organism>
<sequence length="70" mass="8110">MALQTSNITEEINENWWHAVCFLVRLITSQSNQLISRVHPSPLALFLWTQLYFAILTINHNFVAGMKHSN</sequence>